<evidence type="ECO:0000256" key="1">
    <source>
        <dbReference type="SAM" id="SignalP"/>
    </source>
</evidence>
<dbReference type="OrthoDB" id="1001765at2759"/>
<accession>A0A484M9A9</accession>
<evidence type="ECO:0008006" key="4">
    <source>
        <dbReference type="Google" id="ProtNLM"/>
    </source>
</evidence>
<feature type="chain" id="PRO_5019848959" description="Desiccation-related protein PCC13-62" evidence="1">
    <location>
        <begin position="27"/>
        <end position="364"/>
    </location>
</feature>
<dbReference type="PANTHER" id="PTHR31694">
    <property type="entry name" value="DESICCATION-LIKE PROTEIN"/>
    <property type="match status" value="1"/>
</dbReference>
<feature type="signal peptide" evidence="1">
    <location>
        <begin position="1"/>
        <end position="26"/>
    </location>
</feature>
<dbReference type="AlphaFoldDB" id="A0A484M9A9"/>
<dbReference type="PANTHER" id="PTHR31694:SF26">
    <property type="entry name" value="OS05G0151100 PROTEIN"/>
    <property type="match status" value="1"/>
</dbReference>
<proteinExistence type="predicted"/>
<gene>
    <name evidence="2" type="ORF">CCAM_LOCUS26770</name>
</gene>
<keyword evidence="3" id="KW-1185">Reference proteome</keyword>
<name>A0A484M9A9_9ASTE</name>
<dbReference type="InterPro" id="IPR052965">
    <property type="entry name" value="Pigment-catalase-like"/>
</dbReference>
<reference evidence="2 3" key="1">
    <citation type="submission" date="2018-04" db="EMBL/GenBank/DDBJ databases">
        <authorList>
            <person name="Vogel A."/>
        </authorList>
    </citation>
    <scope>NUCLEOTIDE SEQUENCE [LARGE SCALE GENOMIC DNA]</scope>
</reference>
<dbReference type="EMBL" id="OOIL02002808">
    <property type="protein sequence ID" value="VFQ84994.1"/>
    <property type="molecule type" value="Genomic_DNA"/>
</dbReference>
<protein>
    <recommendedName>
        <fullName evidence="4">Desiccation-related protein PCC13-62</fullName>
    </recommendedName>
</protein>
<dbReference type="Pfam" id="PF13668">
    <property type="entry name" value="Ferritin_2"/>
    <property type="match status" value="1"/>
</dbReference>
<sequence length="364" mass="40361">MGITISNTTIAICMILISTKFMVTLSNPMCPSGYPNSSTPVYKEDIDLMQFSGNLEFLEAEFFCWSAYGYGLDILDPELANGGPPPTGVRRANLDFLTRSIIREFCNQEIGHLRALKSRVGLFKRPLMDLSANNFAQLFDEAFGCKLEPPFDPYRDSLSYMMASYVIPYVGMVGYVGANPLIKGYITKRLLAGLLGTEAGQDAVIRTYLYERATRVIFPYRHTVADFTIRISMLRNRLAGCGVKDEGLFVPPVLGAENRTTGNVLSEDAESLSYKRTPAEILRIVYNTGDEHIPGGFYPEGANGRIARDLLPIMIRDNGCGGLRLRETQAALVSFTWLDPPKSTQDPTKQSHARANLMMTFAIA</sequence>
<organism evidence="2 3">
    <name type="scientific">Cuscuta campestris</name>
    <dbReference type="NCBI Taxonomy" id="132261"/>
    <lineage>
        <taxon>Eukaryota</taxon>
        <taxon>Viridiplantae</taxon>
        <taxon>Streptophyta</taxon>
        <taxon>Embryophyta</taxon>
        <taxon>Tracheophyta</taxon>
        <taxon>Spermatophyta</taxon>
        <taxon>Magnoliopsida</taxon>
        <taxon>eudicotyledons</taxon>
        <taxon>Gunneridae</taxon>
        <taxon>Pentapetalae</taxon>
        <taxon>asterids</taxon>
        <taxon>lamiids</taxon>
        <taxon>Solanales</taxon>
        <taxon>Convolvulaceae</taxon>
        <taxon>Cuscuteae</taxon>
        <taxon>Cuscuta</taxon>
        <taxon>Cuscuta subgen. Grammica</taxon>
        <taxon>Cuscuta sect. Cleistogrammica</taxon>
    </lineage>
</organism>
<keyword evidence="1" id="KW-0732">Signal</keyword>
<evidence type="ECO:0000313" key="2">
    <source>
        <dbReference type="EMBL" id="VFQ84994.1"/>
    </source>
</evidence>
<dbReference type="Proteomes" id="UP000595140">
    <property type="component" value="Unassembled WGS sequence"/>
</dbReference>
<evidence type="ECO:0000313" key="3">
    <source>
        <dbReference type="Proteomes" id="UP000595140"/>
    </source>
</evidence>